<reference evidence="1 2" key="1">
    <citation type="journal article" date="2023" name="Int. J. Syst. Evol. Microbiol.">
        <title>Lactiplantibacillus brownii sp. nov., a novel psychrotolerant species isolated from sauerkraut.</title>
        <authorList>
            <person name="Heng Y.C."/>
            <person name="Silvaraju S."/>
            <person name="Lee J.K.Y."/>
            <person name="Kittelmann S."/>
        </authorList>
    </citation>
    <scope>NUCLEOTIDE SEQUENCE [LARGE SCALE GENOMIC DNA]</scope>
    <source>
        <strain evidence="1 2">WILCCON 0030</strain>
    </source>
</reference>
<name>A0ABU1AAF5_9LACO</name>
<evidence type="ECO:0000313" key="2">
    <source>
        <dbReference type="Proteomes" id="UP001227831"/>
    </source>
</evidence>
<gene>
    <name evidence="1" type="ORF">RA086_09945</name>
</gene>
<dbReference type="Proteomes" id="UP001227831">
    <property type="component" value="Unassembled WGS sequence"/>
</dbReference>
<dbReference type="InterPro" id="IPR029060">
    <property type="entry name" value="PIN-like_dom_sf"/>
</dbReference>
<proteinExistence type="predicted"/>
<accession>A0ABU1AAF5</accession>
<evidence type="ECO:0008006" key="3">
    <source>
        <dbReference type="Google" id="ProtNLM"/>
    </source>
</evidence>
<comment type="caution">
    <text evidence="1">The sequence shown here is derived from an EMBL/GenBank/DDBJ whole genome shotgun (WGS) entry which is preliminary data.</text>
</comment>
<dbReference type="SUPFAM" id="SSF88723">
    <property type="entry name" value="PIN domain-like"/>
    <property type="match status" value="1"/>
</dbReference>
<keyword evidence="2" id="KW-1185">Reference proteome</keyword>
<sequence>MMINSEKAVFIDTNVLFYASNFKKYDILNWLNSVYPQIIVHEDVWKEVRTQHNQKLIQPFLTDGTWRLFETAEFSSISLEVYNTRKEAITTAFLKMNRYRRQQGLRVKNTADLGEIAILATCLMLNTGLICSNDFDIRTVIEQEHYSIFDESLAQEKLIQQDSVADFCVKAYQNQVANRKAVRTFYKAVVGTSDYAQQQLDYFDQRLLKSK</sequence>
<evidence type="ECO:0000313" key="1">
    <source>
        <dbReference type="EMBL" id="MDQ7937929.1"/>
    </source>
</evidence>
<organism evidence="1 2">
    <name type="scientific">Lactiplantibacillus brownii</name>
    <dbReference type="NCBI Taxonomy" id="3069269"/>
    <lineage>
        <taxon>Bacteria</taxon>
        <taxon>Bacillati</taxon>
        <taxon>Bacillota</taxon>
        <taxon>Bacilli</taxon>
        <taxon>Lactobacillales</taxon>
        <taxon>Lactobacillaceae</taxon>
        <taxon>Lactiplantibacillus</taxon>
    </lineage>
</organism>
<dbReference type="RefSeq" id="WP_308703641.1">
    <property type="nucleotide sequence ID" value="NZ_AP027463.1"/>
</dbReference>
<protein>
    <recommendedName>
        <fullName evidence="3">PIN domain-containing protein</fullName>
    </recommendedName>
</protein>
<dbReference type="EMBL" id="JAVCWF010000001">
    <property type="protein sequence ID" value="MDQ7937929.1"/>
    <property type="molecule type" value="Genomic_DNA"/>
</dbReference>